<protein>
    <recommendedName>
        <fullName evidence="3">PQQ-like domain-containing protein</fullName>
    </recommendedName>
</protein>
<evidence type="ECO:0008006" key="3">
    <source>
        <dbReference type="Google" id="ProtNLM"/>
    </source>
</evidence>
<dbReference type="InterPro" id="IPR011047">
    <property type="entry name" value="Quinoprotein_ADH-like_sf"/>
</dbReference>
<name>A0A1I1Y6K5_9BACT</name>
<dbReference type="EMBL" id="FOMX01000009">
    <property type="protein sequence ID" value="SFE14952.1"/>
    <property type="molecule type" value="Genomic_DNA"/>
</dbReference>
<reference evidence="2" key="1">
    <citation type="submission" date="2016-10" db="EMBL/GenBank/DDBJ databases">
        <authorList>
            <person name="Varghese N."/>
            <person name="Submissions S."/>
        </authorList>
    </citation>
    <scope>NUCLEOTIDE SEQUENCE [LARGE SCALE GENOMIC DNA]</scope>
    <source>
        <strain evidence="2">ATCC 25963</strain>
    </source>
</reference>
<dbReference type="InterPro" id="IPR015943">
    <property type="entry name" value="WD40/YVTN_repeat-like_dom_sf"/>
</dbReference>
<proteinExistence type="predicted"/>
<evidence type="ECO:0000313" key="2">
    <source>
        <dbReference type="Proteomes" id="UP000199400"/>
    </source>
</evidence>
<gene>
    <name evidence="1" type="ORF">SAMN02745121_03186</name>
</gene>
<dbReference type="SUPFAM" id="SSF50998">
    <property type="entry name" value="Quinoprotein alcohol dehydrogenase-like"/>
    <property type="match status" value="1"/>
</dbReference>
<dbReference type="Gene3D" id="2.130.10.10">
    <property type="entry name" value="YVTN repeat-like/Quinoprotein amine dehydrogenase"/>
    <property type="match status" value="1"/>
</dbReference>
<dbReference type="AlphaFoldDB" id="A0A1I1Y6K5"/>
<sequence length="102" mass="10909">MGPRRLDFRGDAQLVVNANRLEAWDLPTQARQWSVGLGNREVVLGARTAYICASTGELSAHDLATGALRWEHGPGSCGLGWRPDVFIVESAGGDTVVTTDST</sequence>
<keyword evidence="2" id="KW-1185">Reference proteome</keyword>
<accession>A0A1I1Y6K5</accession>
<evidence type="ECO:0000313" key="1">
    <source>
        <dbReference type="EMBL" id="SFE14952.1"/>
    </source>
</evidence>
<organism evidence="1 2">
    <name type="scientific">Nannocystis exedens</name>
    <dbReference type="NCBI Taxonomy" id="54"/>
    <lineage>
        <taxon>Bacteria</taxon>
        <taxon>Pseudomonadati</taxon>
        <taxon>Myxococcota</taxon>
        <taxon>Polyangia</taxon>
        <taxon>Nannocystales</taxon>
        <taxon>Nannocystaceae</taxon>
        <taxon>Nannocystis</taxon>
    </lineage>
</organism>
<dbReference type="Proteomes" id="UP000199400">
    <property type="component" value="Unassembled WGS sequence"/>
</dbReference>